<evidence type="ECO:0000313" key="2">
    <source>
        <dbReference type="Proteomes" id="UP000054564"/>
    </source>
</evidence>
<gene>
    <name evidence="1" type="ORF">PSTG_06968</name>
</gene>
<dbReference type="Proteomes" id="UP000054564">
    <property type="component" value="Unassembled WGS sequence"/>
</dbReference>
<dbReference type="AlphaFoldDB" id="A0A0L0VLJ8"/>
<evidence type="ECO:0000313" key="1">
    <source>
        <dbReference type="EMBL" id="KNE99879.1"/>
    </source>
</evidence>
<reference evidence="2" key="1">
    <citation type="submission" date="2014-03" db="EMBL/GenBank/DDBJ databases">
        <title>The Genome Sequence of Puccinia striiformis f. sp. tritici PST-78.</title>
        <authorList>
            <consortium name="The Broad Institute Genome Sequencing Platform"/>
            <person name="Cuomo C."/>
            <person name="Hulbert S."/>
            <person name="Chen X."/>
            <person name="Walker B."/>
            <person name="Young S.K."/>
            <person name="Zeng Q."/>
            <person name="Gargeya S."/>
            <person name="Fitzgerald M."/>
            <person name="Haas B."/>
            <person name="Abouelleil A."/>
            <person name="Alvarado L."/>
            <person name="Arachchi H.M."/>
            <person name="Berlin A.M."/>
            <person name="Chapman S.B."/>
            <person name="Goldberg J."/>
            <person name="Griggs A."/>
            <person name="Gujja S."/>
            <person name="Hansen M."/>
            <person name="Howarth C."/>
            <person name="Imamovic A."/>
            <person name="Larimer J."/>
            <person name="McCowan C."/>
            <person name="Montmayeur A."/>
            <person name="Murphy C."/>
            <person name="Neiman D."/>
            <person name="Pearson M."/>
            <person name="Priest M."/>
            <person name="Roberts A."/>
            <person name="Saif S."/>
            <person name="Shea T."/>
            <person name="Sisk P."/>
            <person name="Sykes S."/>
            <person name="Wortman J."/>
            <person name="Nusbaum C."/>
            <person name="Birren B."/>
        </authorList>
    </citation>
    <scope>NUCLEOTIDE SEQUENCE [LARGE SCALE GENOMIC DNA]</scope>
    <source>
        <strain evidence="2">race PST-78</strain>
    </source>
</reference>
<sequence>MTSVIRVGQIQFALVPIDEGSVEQITTCLQALARVAQSKPIEAWNSFYGGSNQLLPDTKEHNGIITHDIDNTNLRISNYSWSMRVKSEWSSQKSNESTSTNG</sequence>
<comment type="caution">
    <text evidence="1">The sequence shown here is derived from an EMBL/GenBank/DDBJ whole genome shotgun (WGS) entry which is preliminary data.</text>
</comment>
<keyword evidence="2" id="KW-1185">Reference proteome</keyword>
<name>A0A0L0VLJ8_9BASI</name>
<proteinExistence type="predicted"/>
<organism evidence="1 2">
    <name type="scientific">Puccinia striiformis f. sp. tritici PST-78</name>
    <dbReference type="NCBI Taxonomy" id="1165861"/>
    <lineage>
        <taxon>Eukaryota</taxon>
        <taxon>Fungi</taxon>
        <taxon>Dikarya</taxon>
        <taxon>Basidiomycota</taxon>
        <taxon>Pucciniomycotina</taxon>
        <taxon>Pucciniomycetes</taxon>
        <taxon>Pucciniales</taxon>
        <taxon>Pucciniaceae</taxon>
        <taxon>Puccinia</taxon>
    </lineage>
</organism>
<accession>A0A0L0VLJ8</accession>
<dbReference type="STRING" id="1165861.A0A0L0VLJ8"/>
<protein>
    <submittedName>
        <fullName evidence="1">Uncharacterized protein</fullName>
    </submittedName>
</protein>
<dbReference type="EMBL" id="AJIL01000042">
    <property type="protein sequence ID" value="KNE99879.1"/>
    <property type="molecule type" value="Genomic_DNA"/>
</dbReference>